<organism evidence="3 4">
    <name type="scientific">Methyloradius palustris</name>
    <dbReference type="NCBI Taxonomy" id="2778876"/>
    <lineage>
        <taxon>Bacteria</taxon>
        <taxon>Pseudomonadati</taxon>
        <taxon>Pseudomonadota</taxon>
        <taxon>Betaproteobacteria</taxon>
        <taxon>Nitrosomonadales</taxon>
        <taxon>Methylophilaceae</taxon>
        <taxon>Methyloradius</taxon>
    </lineage>
</organism>
<evidence type="ECO:0008006" key="5">
    <source>
        <dbReference type="Google" id="ProtNLM"/>
    </source>
</evidence>
<evidence type="ECO:0000256" key="1">
    <source>
        <dbReference type="SAM" id="MobiDB-lite"/>
    </source>
</evidence>
<accession>A0A8D5FXY6</accession>
<reference evidence="3" key="1">
    <citation type="journal article" date="2021" name="Arch. Microbiol.">
        <title>Methyloradius palustris gen. nov., sp. nov., a methanol-oxidizing bacterium isolated from snow.</title>
        <authorList>
            <person name="Miyadera T."/>
            <person name="Kojima H."/>
            <person name="Fukui M."/>
        </authorList>
    </citation>
    <scope>NUCLEOTIDE SEQUENCE</scope>
    <source>
        <strain evidence="3">Zm11</strain>
    </source>
</reference>
<evidence type="ECO:0000313" key="4">
    <source>
        <dbReference type="Proteomes" id="UP000826722"/>
    </source>
</evidence>
<gene>
    <name evidence="3" type="ORF">ZMTM_00390</name>
</gene>
<feature type="compositionally biased region" description="Basic and acidic residues" evidence="1">
    <location>
        <begin position="28"/>
        <end position="38"/>
    </location>
</feature>
<protein>
    <recommendedName>
        <fullName evidence="5">Uroporphyrinogen-III C-methyltransferase</fullName>
    </recommendedName>
</protein>
<dbReference type="PANTHER" id="PTHR38043:SF1">
    <property type="entry name" value="PROTEIN HEMX"/>
    <property type="match status" value="1"/>
</dbReference>
<dbReference type="PANTHER" id="PTHR38043">
    <property type="entry name" value="PROTEIN HEMX"/>
    <property type="match status" value="1"/>
</dbReference>
<evidence type="ECO:0000313" key="3">
    <source>
        <dbReference type="EMBL" id="BCM23780.1"/>
    </source>
</evidence>
<sequence length="387" mass="43430">MTEENKISPDNEQNAALTTSEESASQTLEERRNAERRTGSGVSFLTSAALVIAVLALLGTVWQSISSRHGYTKLERGLTERLEKFDAANQQSLALAKNSDERSIESSARTSILEEKLGESLDQQESLETLYVELANNREERLLAEVEQLLIIANQQLQLAGNIKLSLLALQTADSRLQQLDSLQVTQLRKSVAQDIQRLQAMPLIDVVGMSLKLESLADSVDHLPLVSERHPESAMPVENAVPNQNRWQKLTYEIWQDFKSMIRIERIDRAEPPLLAPDQNFFLRENIKLRLLTARIALLQHDEVTYRKDLEAADHWLKAHFDLRELETKNALATIETLSASNIVLDVPDISPSLALVSKYKLSLERTNINSHDSKAAAKTPTRGAK</sequence>
<keyword evidence="4" id="KW-1185">Reference proteome</keyword>
<keyword evidence="2" id="KW-0812">Transmembrane</keyword>
<feature type="compositionally biased region" description="Polar residues" evidence="1">
    <location>
        <begin position="10"/>
        <end position="27"/>
    </location>
</feature>
<keyword evidence="2" id="KW-1133">Transmembrane helix</keyword>
<name>A0A8D5FXY6_9PROT</name>
<dbReference type="InterPro" id="IPR007470">
    <property type="entry name" value="HemX"/>
</dbReference>
<feature type="region of interest" description="Disordered" evidence="1">
    <location>
        <begin position="1"/>
        <end position="38"/>
    </location>
</feature>
<dbReference type="Proteomes" id="UP000826722">
    <property type="component" value="Chromosome"/>
</dbReference>
<dbReference type="Pfam" id="PF04375">
    <property type="entry name" value="HemX"/>
    <property type="match status" value="1"/>
</dbReference>
<dbReference type="EMBL" id="AP024110">
    <property type="protein sequence ID" value="BCM23780.1"/>
    <property type="molecule type" value="Genomic_DNA"/>
</dbReference>
<dbReference type="RefSeq" id="WP_221764364.1">
    <property type="nucleotide sequence ID" value="NZ_AP024110.1"/>
</dbReference>
<keyword evidence="2" id="KW-0472">Membrane</keyword>
<dbReference type="AlphaFoldDB" id="A0A8D5FXY6"/>
<evidence type="ECO:0000256" key="2">
    <source>
        <dbReference type="SAM" id="Phobius"/>
    </source>
</evidence>
<feature type="transmembrane region" description="Helical" evidence="2">
    <location>
        <begin position="41"/>
        <end position="62"/>
    </location>
</feature>
<proteinExistence type="predicted"/>
<dbReference type="KEGG" id="mpau:ZMTM_00390"/>